<dbReference type="Gene3D" id="1.25.40.10">
    <property type="entry name" value="Tetratricopeptide repeat domain"/>
    <property type="match status" value="1"/>
</dbReference>
<sequence>MPGSLEEQYIRLEVVTGKNLQVPSQRIPAGIYISINIDLRRRWKTAIKVVSSHKYVVWGDIMTLSSYASPAFSVEIRASYEAGRMLGSGEVIGELQTSWDELLDHGDESFELSFPPVRGIHPSLALKAAVVHACDDQDGALFHSLVGCGGARDTDAGHAQSAEYMTSKTVSHLNDAVQHFQLVLDQCLVDHFNHAAALTNLACARLEGCIQKDIQDADTTTSLFRKTIALRPQGHPDHTLSLYNLIRALNWHYSKEPTAAYIHESAQLCCKLLPLCPKGTYLRSVGVDSAVDYVIGKCNNLPIDTSNEGIHLRRNVLELCPMRAYNFVVKLCLCPEGHPDRDTYLNNLAISLEHRFSHQGKPNGLDEAISLHEEVLRLRPVGHRYRRFSLGNLGGALVTCFNRRGDIDVITRAINLYHDVLTLHLPRHLRHGTTLNNLALAPKTRYDKLHVSEDLNEAIDLFRESLQLIPLDDPERHGNLFNLSSALCSRFTHTQEDEDIKEIINLCQESLAALSSLYPDRYFIYMRLQEIYLSRYRILHDPVDLLLAVENFRLASRHPTQGFPWRISEAIDWARQAEVYHHESALEAYQMCFELFDSHVMTRSSIISRHEAASTFRGAQSLPVYAASCPIRSGNPHRAVELVEQGRGQQWPLASRLRTPLEEAGIFTNEGQFPGNNVYRIA</sequence>
<organism evidence="1 2">
    <name type="scientific">Suillus subaureus</name>
    <dbReference type="NCBI Taxonomy" id="48587"/>
    <lineage>
        <taxon>Eukaryota</taxon>
        <taxon>Fungi</taxon>
        <taxon>Dikarya</taxon>
        <taxon>Basidiomycota</taxon>
        <taxon>Agaricomycotina</taxon>
        <taxon>Agaricomycetes</taxon>
        <taxon>Agaricomycetidae</taxon>
        <taxon>Boletales</taxon>
        <taxon>Suillineae</taxon>
        <taxon>Suillaceae</taxon>
        <taxon>Suillus</taxon>
    </lineage>
</organism>
<protein>
    <recommendedName>
        <fullName evidence="3">C2 domain-containing protein</fullName>
    </recommendedName>
</protein>
<gene>
    <name evidence="1" type="ORF">BJ212DRAFT_1303962</name>
</gene>
<evidence type="ECO:0008006" key="3">
    <source>
        <dbReference type="Google" id="ProtNLM"/>
    </source>
</evidence>
<dbReference type="GeneID" id="64627542"/>
<evidence type="ECO:0000313" key="2">
    <source>
        <dbReference type="Proteomes" id="UP000807769"/>
    </source>
</evidence>
<dbReference type="AlphaFoldDB" id="A0A9P7J6X0"/>
<comment type="caution">
    <text evidence="1">The sequence shown here is derived from an EMBL/GenBank/DDBJ whole genome shotgun (WGS) entry which is preliminary data.</text>
</comment>
<accession>A0A9P7J6X0</accession>
<keyword evidence="2" id="KW-1185">Reference proteome</keyword>
<evidence type="ECO:0000313" key="1">
    <source>
        <dbReference type="EMBL" id="KAG1805697.1"/>
    </source>
</evidence>
<dbReference type="Proteomes" id="UP000807769">
    <property type="component" value="Unassembled WGS sequence"/>
</dbReference>
<dbReference type="EMBL" id="JABBWG010000051">
    <property type="protein sequence ID" value="KAG1805697.1"/>
    <property type="molecule type" value="Genomic_DNA"/>
</dbReference>
<reference evidence="1" key="1">
    <citation type="journal article" date="2020" name="New Phytol.">
        <title>Comparative genomics reveals dynamic genome evolution in host specialist ectomycorrhizal fungi.</title>
        <authorList>
            <person name="Lofgren L.A."/>
            <person name="Nguyen N.H."/>
            <person name="Vilgalys R."/>
            <person name="Ruytinx J."/>
            <person name="Liao H.L."/>
            <person name="Branco S."/>
            <person name="Kuo A."/>
            <person name="LaButti K."/>
            <person name="Lipzen A."/>
            <person name="Andreopoulos W."/>
            <person name="Pangilinan J."/>
            <person name="Riley R."/>
            <person name="Hundley H."/>
            <person name="Na H."/>
            <person name="Barry K."/>
            <person name="Grigoriev I.V."/>
            <person name="Stajich J.E."/>
            <person name="Kennedy P.G."/>
        </authorList>
    </citation>
    <scope>NUCLEOTIDE SEQUENCE</scope>
    <source>
        <strain evidence="1">MN1</strain>
    </source>
</reference>
<dbReference type="InterPro" id="IPR011990">
    <property type="entry name" value="TPR-like_helical_dom_sf"/>
</dbReference>
<dbReference type="RefSeq" id="XP_041187395.1">
    <property type="nucleotide sequence ID" value="XM_041333525.1"/>
</dbReference>
<dbReference type="OrthoDB" id="2682548at2759"/>
<name>A0A9P7J6X0_9AGAM</name>
<proteinExistence type="predicted"/>